<protein>
    <recommendedName>
        <fullName evidence="5">DUF2946 domain-containing protein</fullName>
    </recommendedName>
</protein>
<accession>A0A075NXZ6</accession>
<evidence type="ECO:0000313" key="4">
    <source>
        <dbReference type="Proteomes" id="UP000056090"/>
    </source>
</evidence>
<gene>
    <name evidence="3" type="ORF">EP13_06985</name>
</gene>
<evidence type="ECO:0008006" key="5">
    <source>
        <dbReference type="Google" id="ProtNLM"/>
    </source>
</evidence>
<dbReference type="GeneID" id="78254657"/>
<feature type="compositionally biased region" description="Basic and acidic residues" evidence="1">
    <location>
        <begin position="58"/>
        <end position="67"/>
    </location>
</feature>
<keyword evidence="4" id="KW-1185">Reference proteome</keyword>
<dbReference type="Proteomes" id="UP000056090">
    <property type="component" value="Chromosome"/>
</dbReference>
<reference evidence="3 4" key="1">
    <citation type="submission" date="2014-06" db="EMBL/GenBank/DDBJ databases">
        <title>Genomes of Alteromonas australica, a world apart.</title>
        <authorList>
            <person name="Gonzaga A."/>
            <person name="Lopez-Perez M."/>
            <person name="Rodriguez-Valera F."/>
        </authorList>
    </citation>
    <scope>NUCLEOTIDE SEQUENCE [LARGE SCALE GENOMIC DNA]</scope>
    <source>
        <strain evidence="3 4">H 17</strain>
    </source>
</reference>
<feature type="region of interest" description="Disordered" evidence="1">
    <location>
        <begin position="40"/>
        <end position="67"/>
    </location>
</feature>
<proteinExistence type="predicted"/>
<dbReference type="AlphaFoldDB" id="A0A075NXZ6"/>
<dbReference type="EMBL" id="CP008849">
    <property type="protein sequence ID" value="AIF98456.1"/>
    <property type="molecule type" value="Genomic_DNA"/>
</dbReference>
<dbReference type="RefSeq" id="WP_044056645.1">
    <property type="nucleotide sequence ID" value="NZ_CBCSKJ010000001.1"/>
</dbReference>
<name>A0A075NXZ6_9ALTE</name>
<evidence type="ECO:0000313" key="3">
    <source>
        <dbReference type="EMBL" id="AIF98456.1"/>
    </source>
</evidence>
<organism evidence="3 4">
    <name type="scientific">Alteromonas australica</name>
    <dbReference type="NCBI Taxonomy" id="589873"/>
    <lineage>
        <taxon>Bacteria</taxon>
        <taxon>Pseudomonadati</taxon>
        <taxon>Pseudomonadota</taxon>
        <taxon>Gammaproteobacteria</taxon>
        <taxon>Alteromonadales</taxon>
        <taxon>Alteromonadaceae</taxon>
        <taxon>Alteromonas/Salinimonas group</taxon>
        <taxon>Alteromonas</taxon>
    </lineage>
</organism>
<dbReference type="KEGG" id="aal:EP13_06985"/>
<evidence type="ECO:0000256" key="1">
    <source>
        <dbReference type="SAM" id="MobiDB-lite"/>
    </source>
</evidence>
<sequence>MKNLKRISYIVISLILFQSFSAVANSLDFHAIDIQHLQHEHKHSEHKQEQSELSTNETSDKVSAEHHNPADCHHCGHCHGTHAQWVSQSHINSLKTVVSVHNFNYLDAVIDAPINRLLRPPKITS</sequence>
<feature type="compositionally biased region" description="Basic and acidic residues" evidence="1">
    <location>
        <begin position="40"/>
        <end position="50"/>
    </location>
</feature>
<feature type="signal peptide" evidence="2">
    <location>
        <begin position="1"/>
        <end position="24"/>
    </location>
</feature>
<feature type="chain" id="PRO_5001707903" description="DUF2946 domain-containing protein" evidence="2">
    <location>
        <begin position="25"/>
        <end position="125"/>
    </location>
</feature>
<dbReference type="eggNOG" id="ENOG5032ZT0">
    <property type="taxonomic scope" value="Bacteria"/>
</dbReference>
<keyword evidence="2" id="KW-0732">Signal</keyword>
<evidence type="ECO:0000256" key="2">
    <source>
        <dbReference type="SAM" id="SignalP"/>
    </source>
</evidence>